<accession>A0A382YU73</accession>
<dbReference type="Pfam" id="PF01370">
    <property type="entry name" value="Epimerase"/>
    <property type="match status" value="1"/>
</dbReference>
<sequence length="147" mass="16098">HHVTIVDDLSVGSRSNVSHLLDDPQCELVIGDICDDQSMDRLVADADVVYHLVATIPQTCGEIVNIGTRSEHSLLELADLVKAATRSDSSVTHISYDRLPSGDFHRHIPWKTPNLSKARKLIGYSQVHAIEECLHDIVALDSDPGIA</sequence>
<dbReference type="EMBL" id="UINC01178098">
    <property type="protein sequence ID" value="SVD86078.1"/>
    <property type="molecule type" value="Genomic_DNA"/>
</dbReference>
<proteinExistence type="predicted"/>
<protein>
    <recommendedName>
        <fullName evidence="1">NAD-dependent epimerase/dehydratase domain-containing protein</fullName>
    </recommendedName>
</protein>
<evidence type="ECO:0000259" key="1">
    <source>
        <dbReference type="Pfam" id="PF01370"/>
    </source>
</evidence>
<dbReference type="InterPro" id="IPR036291">
    <property type="entry name" value="NAD(P)-bd_dom_sf"/>
</dbReference>
<dbReference type="AlphaFoldDB" id="A0A382YU73"/>
<evidence type="ECO:0000313" key="2">
    <source>
        <dbReference type="EMBL" id="SVD86078.1"/>
    </source>
</evidence>
<dbReference type="Gene3D" id="3.40.50.720">
    <property type="entry name" value="NAD(P)-binding Rossmann-like Domain"/>
    <property type="match status" value="2"/>
</dbReference>
<reference evidence="2" key="1">
    <citation type="submission" date="2018-05" db="EMBL/GenBank/DDBJ databases">
        <authorList>
            <person name="Lanie J.A."/>
            <person name="Ng W.-L."/>
            <person name="Kazmierczak K.M."/>
            <person name="Andrzejewski T.M."/>
            <person name="Davidsen T.M."/>
            <person name="Wayne K.J."/>
            <person name="Tettelin H."/>
            <person name="Glass J.I."/>
            <person name="Rusch D."/>
            <person name="Podicherti R."/>
            <person name="Tsui H.-C.T."/>
            <person name="Winkler M.E."/>
        </authorList>
    </citation>
    <scope>NUCLEOTIDE SEQUENCE</scope>
</reference>
<dbReference type="SUPFAM" id="SSF51735">
    <property type="entry name" value="NAD(P)-binding Rossmann-fold domains"/>
    <property type="match status" value="1"/>
</dbReference>
<feature type="non-terminal residue" evidence="2">
    <location>
        <position position="1"/>
    </location>
</feature>
<organism evidence="2">
    <name type="scientific">marine metagenome</name>
    <dbReference type="NCBI Taxonomy" id="408172"/>
    <lineage>
        <taxon>unclassified sequences</taxon>
        <taxon>metagenomes</taxon>
        <taxon>ecological metagenomes</taxon>
    </lineage>
</organism>
<feature type="domain" description="NAD-dependent epimerase/dehydratase" evidence="1">
    <location>
        <begin position="1"/>
        <end position="62"/>
    </location>
</feature>
<dbReference type="InterPro" id="IPR001509">
    <property type="entry name" value="Epimerase_deHydtase"/>
</dbReference>
<name>A0A382YU73_9ZZZZ</name>
<gene>
    <name evidence="2" type="ORF">METZ01_LOCUS438932</name>
</gene>